<dbReference type="GeneID" id="91393199"/>
<dbReference type="SUPFAM" id="SSF53335">
    <property type="entry name" value="S-adenosyl-L-methionine-dependent methyltransferases"/>
    <property type="match status" value="1"/>
</dbReference>
<keyword evidence="3" id="KW-0808">Transferase</keyword>
<dbReference type="EMBL" id="WWHY01000001">
    <property type="protein sequence ID" value="MYR32916.1"/>
    <property type="molecule type" value="Genomic_DNA"/>
</dbReference>
<evidence type="ECO:0000313" key="2">
    <source>
        <dbReference type="EMBL" id="MFB8768962.1"/>
    </source>
</evidence>
<evidence type="ECO:0000313" key="4">
    <source>
        <dbReference type="Proteomes" id="UP000467124"/>
    </source>
</evidence>
<dbReference type="Proteomes" id="UP001585053">
    <property type="component" value="Unassembled WGS sequence"/>
</dbReference>
<proteinExistence type="predicted"/>
<reference evidence="3 4" key="1">
    <citation type="journal article" date="2019" name="Nat. Commun.">
        <title>The antimicrobial potential of Streptomyces from insect microbiomes.</title>
        <authorList>
            <person name="Chevrette M.G."/>
            <person name="Carlson C.M."/>
            <person name="Ortega H.E."/>
            <person name="Thomas C."/>
            <person name="Ananiev G.E."/>
            <person name="Barns K.J."/>
            <person name="Book A.J."/>
            <person name="Cagnazzo J."/>
            <person name="Carlos C."/>
            <person name="Flanigan W."/>
            <person name="Grubbs K.J."/>
            <person name="Horn H.A."/>
            <person name="Hoffmann F.M."/>
            <person name="Klassen J.L."/>
            <person name="Knack J.J."/>
            <person name="Lewin G.R."/>
            <person name="McDonald B.R."/>
            <person name="Muller L."/>
            <person name="Melo W.G.P."/>
            <person name="Pinto-Tomas A.A."/>
            <person name="Schmitz A."/>
            <person name="Wendt-Pienkowski E."/>
            <person name="Wildman S."/>
            <person name="Zhao M."/>
            <person name="Zhang F."/>
            <person name="Bugni T.S."/>
            <person name="Andes D.R."/>
            <person name="Pupo M.T."/>
            <person name="Currie C.R."/>
        </authorList>
    </citation>
    <scope>NUCLEOTIDE SEQUENCE [LARGE SCALE GENOMIC DNA]</scope>
    <source>
        <strain evidence="3 4">SID5840</strain>
    </source>
</reference>
<dbReference type="OMA" id="WARARIY"/>
<comment type="caution">
    <text evidence="3">The sequence shown here is derived from an EMBL/GenBank/DDBJ whole genome shotgun (WGS) entry which is preliminary data.</text>
</comment>
<dbReference type="Pfam" id="PF08241">
    <property type="entry name" value="Methyltransf_11"/>
    <property type="match status" value="1"/>
</dbReference>
<dbReference type="RefSeq" id="WP_014909823.1">
    <property type="nucleotide sequence ID" value="NZ_BAZE01000011.1"/>
</dbReference>
<dbReference type="InterPro" id="IPR050723">
    <property type="entry name" value="CFA/CMAS"/>
</dbReference>
<protein>
    <submittedName>
        <fullName evidence="2">Class I SAM-dependent methyltransferase</fullName>
        <ecNumber evidence="2">2.1.-.-</ecNumber>
    </submittedName>
    <submittedName>
        <fullName evidence="3">Methyltransferase domain-containing protein</fullName>
    </submittedName>
</protein>
<feature type="domain" description="Methyltransferase type 11" evidence="1">
    <location>
        <begin position="38"/>
        <end position="134"/>
    </location>
</feature>
<dbReference type="PANTHER" id="PTHR43667:SF2">
    <property type="entry name" value="FATTY ACID C-METHYL TRANSFERASE"/>
    <property type="match status" value="1"/>
</dbReference>
<evidence type="ECO:0000259" key="1">
    <source>
        <dbReference type="Pfam" id="PF08241"/>
    </source>
</evidence>
<gene>
    <name evidence="3" type="ORF">GTW20_11720</name>
    <name evidence="2" type="ORF">VSQ78_14740</name>
</gene>
<dbReference type="InterPro" id="IPR013216">
    <property type="entry name" value="Methyltransf_11"/>
</dbReference>
<dbReference type="EC" id="2.1.-.-" evidence="2"/>
<dbReference type="CDD" id="cd02440">
    <property type="entry name" value="AdoMet_MTases"/>
    <property type="match status" value="1"/>
</dbReference>
<dbReference type="AlphaFoldDB" id="A0A7K2ISQ4"/>
<dbReference type="InterPro" id="IPR029063">
    <property type="entry name" value="SAM-dependent_MTases_sf"/>
</dbReference>
<reference evidence="2 5" key="2">
    <citation type="submission" date="2024-01" db="EMBL/GenBank/DDBJ databases">
        <title>Genome mining of biosynthetic gene clusters to explore secondary metabolites of Streptomyces sp.</title>
        <authorList>
            <person name="Baig A."/>
            <person name="Ajitkumar Shintre N."/>
            <person name="Kumar H."/>
            <person name="Anbarasu A."/>
            <person name="Ramaiah S."/>
        </authorList>
    </citation>
    <scope>NUCLEOTIDE SEQUENCE [LARGE SCALE GENOMIC DNA]</scope>
    <source>
        <strain evidence="2 5">A01</strain>
    </source>
</reference>
<sequence length="241" mass="26444">MTGDHGLGAPSSSFGERGVAKRIETVRRQLPVRGDRLLDVGCGDGTYTVELAGGYVRVDAVDVEPGRLESFSDRIAGTELEDRVGVHKMSVDSLAFDANTFDRVTAFEVVEHLDHLEEGLSEIRRVLKPGGALSLTTPNRWFPFETHGVLWGARRRSALTAPFLPWVRPLHDRMSDARAFTTQEMGGLLRGAGLRVRAIDYLMPPFDRRPRALQHVADGLEGTPLRVFGMAMAVTAVKPGL</sequence>
<organism evidence="3 4">
    <name type="scientific">Nocardiopsis alba</name>
    <dbReference type="NCBI Taxonomy" id="53437"/>
    <lineage>
        <taxon>Bacteria</taxon>
        <taxon>Bacillati</taxon>
        <taxon>Actinomycetota</taxon>
        <taxon>Actinomycetes</taxon>
        <taxon>Streptosporangiales</taxon>
        <taxon>Nocardiopsidaceae</taxon>
        <taxon>Nocardiopsis</taxon>
    </lineage>
</organism>
<evidence type="ECO:0000313" key="5">
    <source>
        <dbReference type="Proteomes" id="UP001585053"/>
    </source>
</evidence>
<dbReference type="GO" id="GO:0032259">
    <property type="term" value="P:methylation"/>
    <property type="evidence" value="ECO:0007669"/>
    <property type="project" value="UniProtKB-KW"/>
</dbReference>
<keyword evidence="5" id="KW-1185">Reference proteome</keyword>
<dbReference type="GO" id="GO:0008757">
    <property type="term" value="F:S-adenosylmethionine-dependent methyltransferase activity"/>
    <property type="evidence" value="ECO:0007669"/>
    <property type="project" value="InterPro"/>
</dbReference>
<dbReference type="Gene3D" id="3.40.50.150">
    <property type="entry name" value="Vaccinia Virus protein VP39"/>
    <property type="match status" value="1"/>
</dbReference>
<accession>A0A7K2ISQ4</accession>
<name>A0A7K2ISQ4_9ACTN</name>
<dbReference type="Proteomes" id="UP000467124">
    <property type="component" value="Unassembled WGS sequence"/>
</dbReference>
<dbReference type="PANTHER" id="PTHR43667">
    <property type="entry name" value="CYCLOPROPANE-FATTY-ACYL-PHOSPHOLIPID SYNTHASE"/>
    <property type="match status" value="1"/>
</dbReference>
<dbReference type="EMBL" id="JAYMRS010000004">
    <property type="protein sequence ID" value="MFB8768962.1"/>
    <property type="molecule type" value="Genomic_DNA"/>
</dbReference>
<keyword evidence="3" id="KW-0489">Methyltransferase</keyword>
<evidence type="ECO:0000313" key="3">
    <source>
        <dbReference type="EMBL" id="MYR32916.1"/>
    </source>
</evidence>